<dbReference type="Gene3D" id="3.40.109.10">
    <property type="entry name" value="NADH Oxidase"/>
    <property type="match status" value="1"/>
</dbReference>
<sequence length="194" mass="21633">MFNDLSSTLSLLKTRRSGRPRDLVDPGPGPEQLRDILAIAARTPDHGKLAPWRFVHVRKQDRDAFRAVLEQAYRADKQDPGRLEIEAVHRFAHQAPELVIVLSSPVEDSKIPVWEQQLSCGAACMNMLLAVHAMGFAAGWVTGWAAYSDDVLRMFGRGQERIAGFIFIGTPATALEERPRPAMDYVVSEWNPNG</sequence>
<comment type="cofactor">
    <cofactor evidence="1 8">
        <name>FMN</name>
        <dbReference type="ChEBI" id="CHEBI:58210"/>
    </cofactor>
</comment>
<evidence type="ECO:0000256" key="7">
    <source>
        <dbReference type="ARBA" id="ARBA00023027"/>
    </source>
</evidence>
<dbReference type="PIRSF" id="PIRSF000232">
    <property type="entry name" value="YdjA"/>
    <property type="match status" value="1"/>
</dbReference>
<dbReference type="InterPro" id="IPR029479">
    <property type="entry name" value="Nitroreductase"/>
</dbReference>
<keyword evidence="6 8" id="KW-0560">Oxidoreductase</keyword>
<evidence type="ECO:0000256" key="3">
    <source>
        <dbReference type="ARBA" id="ARBA00022630"/>
    </source>
</evidence>
<evidence type="ECO:0000313" key="10">
    <source>
        <dbReference type="EMBL" id="MDT9598278.1"/>
    </source>
</evidence>
<protein>
    <recommendedName>
        <fullName evidence="8">Putative NAD(P)H nitroreductase</fullName>
        <ecNumber evidence="8">1.-.-.-</ecNumber>
    </recommendedName>
</protein>
<evidence type="ECO:0000256" key="4">
    <source>
        <dbReference type="ARBA" id="ARBA00022643"/>
    </source>
</evidence>
<dbReference type="Proteomes" id="UP001259572">
    <property type="component" value="Unassembled WGS sequence"/>
</dbReference>
<accession>A0ABU3Q4D1</accession>
<dbReference type="InterPro" id="IPR000415">
    <property type="entry name" value="Nitroreductase-like"/>
</dbReference>
<comment type="caution">
    <text evidence="10">The sequence shown here is derived from an EMBL/GenBank/DDBJ whole genome shotgun (WGS) entry which is preliminary data.</text>
</comment>
<dbReference type="InterPro" id="IPR052530">
    <property type="entry name" value="NAD(P)H_nitroreductase"/>
</dbReference>
<dbReference type="Pfam" id="PF00881">
    <property type="entry name" value="Nitroreductase"/>
    <property type="match status" value="1"/>
</dbReference>
<dbReference type="SUPFAM" id="SSF55469">
    <property type="entry name" value="FMN-dependent nitroreductase-like"/>
    <property type="match status" value="1"/>
</dbReference>
<proteinExistence type="inferred from homology"/>
<comment type="similarity">
    <text evidence="2 8">Belongs to the nitroreductase family.</text>
</comment>
<dbReference type="EC" id="1.-.-.-" evidence="8"/>
<gene>
    <name evidence="10" type="ORF">RQX22_04850</name>
</gene>
<keyword evidence="5 8" id="KW-0521">NADP</keyword>
<evidence type="ECO:0000256" key="2">
    <source>
        <dbReference type="ARBA" id="ARBA00007118"/>
    </source>
</evidence>
<evidence type="ECO:0000256" key="8">
    <source>
        <dbReference type="PIRNR" id="PIRNR000232"/>
    </source>
</evidence>
<dbReference type="PANTHER" id="PTHR43821">
    <property type="entry name" value="NAD(P)H NITROREDUCTASE YDJA-RELATED"/>
    <property type="match status" value="1"/>
</dbReference>
<keyword evidence="4 8" id="KW-0288">FMN</keyword>
<evidence type="ECO:0000313" key="11">
    <source>
        <dbReference type="Proteomes" id="UP001259572"/>
    </source>
</evidence>
<dbReference type="CDD" id="cd02135">
    <property type="entry name" value="YdjA-like"/>
    <property type="match status" value="1"/>
</dbReference>
<dbReference type="EMBL" id="JAVUPU010000002">
    <property type="protein sequence ID" value="MDT9598278.1"/>
    <property type="molecule type" value="Genomic_DNA"/>
</dbReference>
<evidence type="ECO:0000259" key="9">
    <source>
        <dbReference type="Pfam" id="PF00881"/>
    </source>
</evidence>
<reference evidence="10 11" key="1">
    <citation type="submission" date="2023-05" db="EMBL/GenBank/DDBJ databases">
        <authorList>
            <person name="Guo Y."/>
        </authorList>
    </citation>
    <scope>NUCLEOTIDE SEQUENCE [LARGE SCALE GENOMIC DNA]</scope>
    <source>
        <strain evidence="10 11">GR2756</strain>
    </source>
</reference>
<dbReference type="PANTHER" id="PTHR43821:SF1">
    <property type="entry name" value="NAD(P)H NITROREDUCTASE YDJA-RELATED"/>
    <property type="match status" value="1"/>
</dbReference>
<organism evidence="10 11">
    <name type="scientific">Sphingosinicella rhizophila</name>
    <dbReference type="NCBI Taxonomy" id="3050082"/>
    <lineage>
        <taxon>Bacteria</taxon>
        <taxon>Pseudomonadati</taxon>
        <taxon>Pseudomonadota</taxon>
        <taxon>Alphaproteobacteria</taxon>
        <taxon>Sphingomonadales</taxon>
        <taxon>Sphingosinicellaceae</taxon>
        <taxon>Sphingosinicella</taxon>
    </lineage>
</organism>
<dbReference type="InterPro" id="IPR026021">
    <property type="entry name" value="YdjA-like"/>
</dbReference>
<evidence type="ECO:0000256" key="5">
    <source>
        <dbReference type="ARBA" id="ARBA00022857"/>
    </source>
</evidence>
<keyword evidence="3 8" id="KW-0285">Flavoprotein</keyword>
<evidence type="ECO:0000256" key="1">
    <source>
        <dbReference type="ARBA" id="ARBA00001917"/>
    </source>
</evidence>
<keyword evidence="7 8" id="KW-0520">NAD</keyword>
<name>A0ABU3Q4D1_9SPHN</name>
<keyword evidence="11" id="KW-1185">Reference proteome</keyword>
<evidence type="ECO:0000256" key="6">
    <source>
        <dbReference type="ARBA" id="ARBA00023002"/>
    </source>
</evidence>
<dbReference type="RefSeq" id="WP_315724174.1">
    <property type="nucleotide sequence ID" value="NZ_JAVUPU010000002.1"/>
</dbReference>
<feature type="domain" description="Nitroreductase" evidence="9">
    <location>
        <begin position="13"/>
        <end position="169"/>
    </location>
</feature>